<keyword evidence="3" id="KW-1185">Reference proteome</keyword>
<evidence type="ECO:0000313" key="3">
    <source>
        <dbReference type="Proteomes" id="UP000629619"/>
    </source>
</evidence>
<keyword evidence="1" id="KW-1133">Transmembrane helix</keyword>
<accession>A0A919TNI2</accession>
<evidence type="ECO:0000256" key="1">
    <source>
        <dbReference type="SAM" id="Phobius"/>
    </source>
</evidence>
<feature type="transmembrane region" description="Helical" evidence="1">
    <location>
        <begin position="55"/>
        <end position="80"/>
    </location>
</feature>
<gene>
    <name evidence="2" type="ORF">Asi03nite_57660</name>
</gene>
<comment type="caution">
    <text evidence="2">The sequence shown here is derived from an EMBL/GenBank/DDBJ whole genome shotgun (WGS) entry which is preliminary data.</text>
</comment>
<name>A0A919TNI2_9ACTN</name>
<evidence type="ECO:0000313" key="2">
    <source>
        <dbReference type="EMBL" id="GIF08228.1"/>
    </source>
</evidence>
<keyword evidence="1" id="KW-0812">Transmembrane</keyword>
<dbReference type="EMBL" id="BOMW01000060">
    <property type="protein sequence ID" value="GIF08228.1"/>
    <property type="molecule type" value="Genomic_DNA"/>
</dbReference>
<dbReference type="AlphaFoldDB" id="A0A919TNI2"/>
<reference evidence="2" key="1">
    <citation type="submission" date="2021-01" db="EMBL/GenBank/DDBJ databases">
        <title>Whole genome shotgun sequence of Actinoplanes siamensis NBRC 109076.</title>
        <authorList>
            <person name="Komaki H."/>
            <person name="Tamura T."/>
        </authorList>
    </citation>
    <scope>NUCLEOTIDE SEQUENCE</scope>
    <source>
        <strain evidence="2">NBRC 109076</strain>
    </source>
</reference>
<dbReference type="Proteomes" id="UP000629619">
    <property type="component" value="Unassembled WGS sequence"/>
</dbReference>
<dbReference type="RefSeq" id="WP_203683594.1">
    <property type="nucleotide sequence ID" value="NZ_BOMW01000060.1"/>
</dbReference>
<proteinExistence type="predicted"/>
<keyword evidence="1" id="KW-0472">Membrane</keyword>
<sequence>MTNDELDHAIRSAAGPAPVRVTQARARELLEAIVTTDRRAGVEPTAIRARRRLRIAGVAGAITAGCAVVAGLVAGGPAYASWTPDPGPVSAAEARDIVAKCVPAQETGAARIVVGETRGDYAYINAVTPSGSRTCFRDRSGDVREASILTALTSAEQLGATGVELYTWGQLRTDEGYIRLMAGHLGSQITGVDITLRAKNGDSSRTAHATVRDGYFAAWYPEGRDEASSNTTTLTLRLSDGSTVSNLSAGQLYEHPKLD</sequence>
<organism evidence="2 3">
    <name type="scientific">Actinoplanes siamensis</name>
    <dbReference type="NCBI Taxonomy" id="1223317"/>
    <lineage>
        <taxon>Bacteria</taxon>
        <taxon>Bacillati</taxon>
        <taxon>Actinomycetota</taxon>
        <taxon>Actinomycetes</taxon>
        <taxon>Micromonosporales</taxon>
        <taxon>Micromonosporaceae</taxon>
        <taxon>Actinoplanes</taxon>
    </lineage>
</organism>
<protein>
    <submittedName>
        <fullName evidence="2">Uncharacterized protein</fullName>
    </submittedName>
</protein>